<feature type="region of interest" description="Disordered" evidence="1">
    <location>
        <begin position="36"/>
        <end position="56"/>
    </location>
</feature>
<dbReference type="RefSeq" id="WP_146650284.1">
    <property type="nucleotide sequence ID" value="NZ_CP012333.1"/>
</dbReference>
<sequence length="354" mass="36800">MAAKNRSVRRSRRFAAAGLVALALPACGGKLDWAAAPSDAEDASPPGAAVGSDGGTLPEPEFPLGTFALCARGMLNEGEFMSRAFVEDGGVLTVTRSGNQLDVRYVNTYGEKSAFEFEATSNSLATIVRPQEPVLGYVSECVEDLGAIDLYPAELTISAGALTYDADTVFLTLGGTLTDTDTTPCGLRSAPAEHWLTCERSESAVPSSSPPARARANDSTSRFALGDYACTSQIETFLHDGGTTMYMGSGDDGTLTLSQSGAEIIATYGGDRFFGGTMNFALTTATSAQAESSGSPSLTCEVVPGDTKFPLSQGWSGTLTLVEDTLFLSFSGTMGANSQCSGTKKMGSVMCTKL</sequence>
<evidence type="ECO:0000256" key="1">
    <source>
        <dbReference type="SAM" id="MobiDB-lite"/>
    </source>
</evidence>
<keyword evidence="4" id="KW-1185">Reference proteome</keyword>
<feature type="signal peptide" evidence="2">
    <location>
        <begin position="1"/>
        <end position="28"/>
    </location>
</feature>
<organism evidence="3 4">
    <name type="scientific">Labilithrix luteola</name>
    <dbReference type="NCBI Taxonomy" id="1391654"/>
    <lineage>
        <taxon>Bacteria</taxon>
        <taxon>Pseudomonadati</taxon>
        <taxon>Myxococcota</taxon>
        <taxon>Polyangia</taxon>
        <taxon>Polyangiales</taxon>
        <taxon>Labilitrichaceae</taxon>
        <taxon>Labilithrix</taxon>
    </lineage>
</organism>
<evidence type="ECO:0000256" key="2">
    <source>
        <dbReference type="SAM" id="SignalP"/>
    </source>
</evidence>
<gene>
    <name evidence="3" type="ORF">AKJ09_05707</name>
</gene>
<feature type="compositionally biased region" description="Low complexity" evidence="1">
    <location>
        <begin position="36"/>
        <end position="49"/>
    </location>
</feature>
<evidence type="ECO:0008006" key="5">
    <source>
        <dbReference type="Google" id="ProtNLM"/>
    </source>
</evidence>
<dbReference type="EMBL" id="CP012333">
    <property type="protein sequence ID" value="AKU99043.1"/>
    <property type="molecule type" value="Genomic_DNA"/>
</dbReference>
<proteinExistence type="predicted"/>
<protein>
    <recommendedName>
        <fullName evidence="5">Lipoprotein</fullName>
    </recommendedName>
</protein>
<feature type="chain" id="PRO_5005466651" description="Lipoprotein" evidence="2">
    <location>
        <begin position="29"/>
        <end position="354"/>
    </location>
</feature>
<dbReference type="Proteomes" id="UP000064967">
    <property type="component" value="Chromosome"/>
</dbReference>
<accession>A0A0K1PZU0</accession>
<name>A0A0K1PZU0_9BACT</name>
<evidence type="ECO:0000313" key="4">
    <source>
        <dbReference type="Proteomes" id="UP000064967"/>
    </source>
</evidence>
<evidence type="ECO:0000313" key="3">
    <source>
        <dbReference type="EMBL" id="AKU99043.1"/>
    </source>
</evidence>
<dbReference type="KEGG" id="llu:AKJ09_05707"/>
<reference evidence="3 4" key="1">
    <citation type="submission" date="2015-08" db="EMBL/GenBank/DDBJ databases">
        <authorList>
            <person name="Babu N.S."/>
            <person name="Beckwith C.J."/>
            <person name="Beseler K.G."/>
            <person name="Brison A."/>
            <person name="Carone J.V."/>
            <person name="Caskin T.P."/>
            <person name="Diamond M."/>
            <person name="Durham M.E."/>
            <person name="Foxe J.M."/>
            <person name="Go M."/>
            <person name="Henderson B.A."/>
            <person name="Jones I.B."/>
            <person name="McGettigan J.A."/>
            <person name="Micheletti S.J."/>
            <person name="Nasrallah M.E."/>
            <person name="Ortiz D."/>
            <person name="Piller C.R."/>
            <person name="Privatt S.R."/>
            <person name="Schneider S.L."/>
            <person name="Sharp S."/>
            <person name="Smith T.C."/>
            <person name="Stanton J.D."/>
            <person name="Ullery H.E."/>
            <person name="Wilson R.J."/>
            <person name="Serrano M.G."/>
            <person name="Buck G."/>
            <person name="Lee V."/>
            <person name="Wang Y."/>
            <person name="Carvalho R."/>
            <person name="Voegtly L."/>
            <person name="Shi R."/>
            <person name="Duckworth R."/>
            <person name="Johnson A."/>
            <person name="Loviza R."/>
            <person name="Walstead R."/>
            <person name="Shah Z."/>
            <person name="Kiflezghi M."/>
            <person name="Wade K."/>
            <person name="Ball S.L."/>
            <person name="Bradley K.W."/>
            <person name="Asai D.J."/>
            <person name="Bowman C.A."/>
            <person name="Russell D.A."/>
            <person name="Pope W.H."/>
            <person name="Jacobs-Sera D."/>
            <person name="Hendrix R.W."/>
            <person name="Hatfull G.F."/>
        </authorList>
    </citation>
    <scope>NUCLEOTIDE SEQUENCE [LARGE SCALE GENOMIC DNA]</scope>
    <source>
        <strain evidence="3 4">DSM 27648</strain>
    </source>
</reference>
<keyword evidence="2" id="KW-0732">Signal</keyword>
<dbReference type="STRING" id="1391654.AKJ09_05707"/>
<dbReference type="AlphaFoldDB" id="A0A0K1PZU0"/>